<dbReference type="EMBL" id="KI392614">
    <property type="protein sequence ID" value="ERN12603.1"/>
    <property type="molecule type" value="Genomic_DNA"/>
</dbReference>
<dbReference type="PANTHER" id="PTHR32166:SF63">
    <property type="entry name" value="HAT TRANSPOSON SUPERFAMILY PROTEIN"/>
    <property type="match status" value="1"/>
</dbReference>
<name>W1PWQ3_AMBTC</name>
<reference evidence="2" key="1">
    <citation type="journal article" date="2013" name="Science">
        <title>The Amborella genome and the evolution of flowering plants.</title>
        <authorList>
            <consortium name="Amborella Genome Project"/>
        </authorList>
    </citation>
    <scope>NUCLEOTIDE SEQUENCE [LARGE SCALE GENOMIC DNA]</scope>
</reference>
<organism evidence="1 2">
    <name type="scientific">Amborella trichopoda</name>
    <dbReference type="NCBI Taxonomy" id="13333"/>
    <lineage>
        <taxon>Eukaryota</taxon>
        <taxon>Viridiplantae</taxon>
        <taxon>Streptophyta</taxon>
        <taxon>Embryophyta</taxon>
        <taxon>Tracheophyta</taxon>
        <taxon>Spermatophyta</taxon>
        <taxon>Magnoliopsida</taxon>
        <taxon>Amborellales</taxon>
        <taxon>Amborellaceae</taxon>
        <taxon>Amborella</taxon>
    </lineage>
</organism>
<evidence type="ECO:0000313" key="1">
    <source>
        <dbReference type="EMBL" id="ERN12603.1"/>
    </source>
</evidence>
<protein>
    <recommendedName>
        <fullName evidence="3">DUF659 domain-containing protein</fullName>
    </recommendedName>
</protein>
<sequence length="188" mass="22151">MNDVKVVLDEAKSITRFIYNSAQFLKLMRMHTQGQELVQQAETRIVACFLTLQRIVSEKENLRNMFNSPTWKTSIWASRNEGIELENLIWDLRFWERAEVVVKATIPLIQVLNLLDDKYLMGYIYEAMDQAKEIIKINFGDEGSKYLPFWKLIDDIWNNKLHSPLHAAGYVLNPIYFYSKDFYSDPES</sequence>
<dbReference type="OMA" id="NWINNIA"/>
<dbReference type="Proteomes" id="UP000017836">
    <property type="component" value="Unassembled WGS sequence"/>
</dbReference>
<keyword evidence="2" id="KW-1185">Reference proteome</keyword>
<dbReference type="Gramene" id="ERN12603">
    <property type="protein sequence ID" value="ERN12603"/>
    <property type="gene ID" value="AMTR_s00025p00225100"/>
</dbReference>
<dbReference type="InterPro" id="IPR012337">
    <property type="entry name" value="RNaseH-like_sf"/>
</dbReference>
<evidence type="ECO:0008006" key="3">
    <source>
        <dbReference type="Google" id="ProtNLM"/>
    </source>
</evidence>
<evidence type="ECO:0000313" key="2">
    <source>
        <dbReference type="Proteomes" id="UP000017836"/>
    </source>
</evidence>
<gene>
    <name evidence="1" type="ORF">AMTR_s00025p00225100</name>
</gene>
<dbReference type="SUPFAM" id="SSF53098">
    <property type="entry name" value="Ribonuclease H-like"/>
    <property type="match status" value="1"/>
</dbReference>
<dbReference type="eggNOG" id="ENOG502RE1W">
    <property type="taxonomic scope" value="Eukaryota"/>
</dbReference>
<accession>W1PWQ3</accession>
<dbReference type="PANTHER" id="PTHR32166">
    <property type="entry name" value="OSJNBA0013A04.12 PROTEIN"/>
    <property type="match status" value="1"/>
</dbReference>
<dbReference type="AlphaFoldDB" id="W1PWQ3"/>
<dbReference type="HOGENOM" id="CLU_016471_2_2_1"/>
<proteinExistence type="predicted"/>